<name>A0A0R0D502_9GAMM</name>
<dbReference type="Proteomes" id="UP000051386">
    <property type="component" value="Unassembled WGS sequence"/>
</dbReference>
<dbReference type="AlphaFoldDB" id="A0A0R0D502"/>
<protein>
    <submittedName>
        <fullName evidence="2">Uncharacterized protein</fullName>
    </submittedName>
</protein>
<keyword evidence="3" id="KW-1185">Reference proteome</keyword>
<accession>A0A0R0D502</accession>
<feature type="region of interest" description="Disordered" evidence="1">
    <location>
        <begin position="1"/>
        <end position="22"/>
    </location>
</feature>
<organism evidence="2 3">
    <name type="scientific">Stenotrophomonas chelatiphaga</name>
    <dbReference type="NCBI Taxonomy" id="517011"/>
    <lineage>
        <taxon>Bacteria</taxon>
        <taxon>Pseudomonadati</taxon>
        <taxon>Pseudomonadota</taxon>
        <taxon>Gammaproteobacteria</taxon>
        <taxon>Lysobacterales</taxon>
        <taxon>Lysobacteraceae</taxon>
        <taxon>Stenotrophomonas</taxon>
    </lineage>
</organism>
<reference evidence="2 3" key="1">
    <citation type="submission" date="2015-05" db="EMBL/GenBank/DDBJ databases">
        <title>Genome sequencing and analysis of members of genus Stenotrophomonas.</title>
        <authorList>
            <person name="Patil P.P."/>
            <person name="Midha S."/>
            <person name="Patil P.B."/>
        </authorList>
    </citation>
    <scope>NUCLEOTIDE SEQUENCE [LARGE SCALE GENOMIC DNA]</scope>
    <source>
        <strain evidence="2 3">DSM 21508</strain>
    </source>
</reference>
<evidence type="ECO:0000256" key="1">
    <source>
        <dbReference type="SAM" id="MobiDB-lite"/>
    </source>
</evidence>
<sequence length="72" mass="7954">MRRKRGRPWRRRQLRPGTGQAGYAGCSSMPLLCRRAGARGRPMLSQGSWRGCEASLPWLNRPSAGPFAASGR</sequence>
<feature type="compositionally biased region" description="Basic residues" evidence="1">
    <location>
        <begin position="1"/>
        <end position="14"/>
    </location>
</feature>
<proteinExistence type="predicted"/>
<evidence type="ECO:0000313" key="2">
    <source>
        <dbReference type="EMBL" id="KRG73546.1"/>
    </source>
</evidence>
<dbReference type="PATRIC" id="fig|517011.3.peg.1763"/>
<dbReference type="EMBL" id="LDJK01000043">
    <property type="protein sequence ID" value="KRG73546.1"/>
    <property type="molecule type" value="Genomic_DNA"/>
</dbReference>
<evidence type="ECO:0000313" key="3">
    <source>
        <dbReference type="Proteomes" id="UP000051386"/>
    </source>
</evidence>
<comment type="caution">
    <text evidence="2">The sequence shown here is derived from an EMBL/GenBank/DDBJ whole genome shotgun (WGS) entry which is preliminary data.</text>
</comment>
<gene>
    <name evidence="2" type="ORF">ABB28_10255</name>
</gene>